<dbReference type="EMBL" id="CAKOAT010250709">
    <property type="protein sequence ID" value="CAH8358591.1"/>
    <property type="molecule type" value="Genomic_DNA"/>
</dbReference>
<sequence>MELVWMAESYDVCYSDTIILDRGIFLLTRLLCSRITSHPNSTLVVYSNGFSLANSFLLLFFFCLICCNNQDVAAGCFEICKEGFEIRGYIYDTGEGDILGLWAMI</sequence>
<feature type="transmembrane region" description="Helical" evidence="1">
    <location>
        <begin position="43"/>
        <end position="62"/>
    </location>
</feature>
<comment type="caution">
    <text evidence="2">The sequence shown here is derived from an EMBL/GenBank/DDBJ whole genome shotgun (WGS) entry which is preliminary data.</text>
</comment>
<evidence type="ECO:0000256" key="1">
    <source>
        <dbReference type="SAM" id="Phobius"/>
    </source>
</evidence>
<organism evidence="2 3">
    <name type="scientific">Eruca vesicaria subsp. sativa</name>
    <name type="common">Garden rocket</name>
    <name type="synonym">Eruca sativa</name>
    <dbReference type="NCBI Taxonomy" id="29727"/>
    <lineage>
        <taxon>Eukaryota</taxon>
        <taxon>Viridiplantae</taxon>
        <taxon>Streptophyta</taxon>
        <taxon>Embryophyta</taxon>
        <taxon>Tracheophyta</taxon>
        <taxon>Spermatophyta</taxon>
        <taxon>Magnoliopsida</taxon>
        <taxon>eudicotyledons</taxon>
        <taxon>Gunneridae</taxon>
        <taxon>Pentapetalae</taxon>
        <taxon>rosids</taxon>
        <taxon>malvids</taxon>
        <taxon>Brassicales</taxon>
        <taxon>Brassicaceae</taxon>
        <taxon>Brassiceae</taxon>
        <taxon>Eruca</taxon>
    </lineage>
</organism>
<dbReference type="Proteomes" id="UP001642260">
    <property type="component" value="Unassembled WGS sequence"/>
</dbReference>
<gene>
    <name evidence="2" type="ORF">ERUC_LOCUS24347</name>
</gene>
<evidence type="ECO:0000313" key="2">
    <source>
        <dbReference type="EMBL" id="CAH8358591.1"/>
    </source>
</evidence>
<name>A0ABC8KNJ5_ERUVS</name>
<reference evidence="2 3" key="1">
    <citation type="submission" date="2022-03" db="EMBL/GenBank/DDBJ databases">
        <authorList>
            <person name="Macdonald S."/>
            <person name="Ahmed S."/>
            <person name="Newling K."/>
        </authorList>
    </citation>
    <scope>NUCLEOTIDE SEQUENCE [LARGE SCALE GENOMIC DNA]</scope>
</reference>
<proteinExistence type="predicted"/>
<keyword evidence="3" id="KW-1185">Reference proteome</keyword>
<keyword evidence="1" id="KW-0472">Membrane</keyword>
<keyword evidence="1" id="KW-0812">Transmembrane</keyword>
<protein>
    <submittedName>
        <fullName evidence="2">Uncharacterized protein</fullName>
    </submittedName>
</protein>
<keyword evidence="1" id="KW-1133">Transmembrane helix</keyword>
<dbReference type="AlphaFoldDB" id="A0ABC8KNJ5"/>
<accession>A0ABC8KNJ5</accession>
<evidence type="ECO:0000313" key="3">
    <source>
        <dbReference type="Proteomes" id="UP001642260"/>
    </source>
</evidence>